<dbReference type="Gene3D" id="3.40.50.720">
    <property type="entry name" value="NAD(P)-binding Rossmann-like Domain"/>
    <property type="match status" value="1"/>
</dbReference>
<reference evidence="5" key="1">
    <citation type="submission" date="2020-01" db="EMBL/GenBank/DDBJ databases">
        <authorList>
            <person name="Feng Z.H.Z."/>
        </authorList>
    </citation>
    <scope>NUCLEOTIDE SEQUENCE</scope>
    <source>
        <strain evidence="5">CBS107.38</strain>
    </source>
</reference>
<keyword evidence="3" id="KW-0560">Oxidoreductase</keyword>
<dbReference type="EMBL" id="JAAABM010000022">
    <property type="protein sequence ID" value="KAF7671366.1"/>
    <property type="molecule type" value="Genomic_DNA"/>
</dbReference>
<evidence type="ECO:0000313" key="6">
    <source>
        <dbReference type="Proteomes" id="UP000596902"/>
    </source>
</evidence>
<dbReference type="AlphaFoldDB" id="A0A8H7EAH1"/>
<evidence type="ECO:0000256" key="2">
    <source>
        <dbReference type="ARBA" id="ARBA00022857"/>
    </source>
</evidence>
<gene>
    <name evidence="5" type="ORF">GT037_010441</name>
</gene>
<evidence type="ECO:0000259" key="4">
    <source>
        <dbReference type="Pfam" id="PF13460"/>
    </source>
</evidence>
<feature type="domain" description="NAD(P)-binding" evidence="4">
    <location>
        <begin position="12"/>
        <end position="155"/>
    </location>
</feature>
<accession>A0A8H7EAH1</accession>
<dbReference type="PANTHER" id="PTHR47706:SF1">
    <property type="entry name" value="CIPA-LIKE, PUTATIVE (AFU_ORTHOLOGUE AFUA_1G12460)-RELATED"/>
    <property type="match status" value="1"/>
</dbReference>
<dbReference type="PANTHER" id="PTHR47706">
    <property type="entry name" value="NMRA-LIKE FAMILY PROTEIN"/>
    <property type="match status" value="1"/>
</dbReference>
<dbReference type="InterPro" id="IPR016040">
    <property type="entry name" value="NAD(P)-bd_dom"/>
</dbReference>
<dbReference type="SUPFAM" id="SSF51735">
    <property type="entry name" value="NAD(P)-binding Rossmann-fold domains"/>
    <property type="match status" value="1"/>
</dbReference>
<dbReference type="RefSeq" id="XP_038781738.1">
    <property type="nucleotide sequence ID" value="XM_038935488.1"/>
</dbReference>
<evidence type="ECO:0000256" key="1">
    <source>
        <dbReference type="ARBA" id="ARBA00005725"/>
    </source>
</evidence>
<protein>
    <recommendedName>
        <fullName evidence="4">NAD(P)-binding domain-containing protein</fullName>
    </recommendedName>
</protein>
<dbReference type="Pfam" id="PF13460">
    <property type="entry name" value="NAD_binding_10"/>
    <property type="match status" value="1"/>
</dbReference>
<keyword evidence="6" id="KW-1185">Reference proteome</keyword>
<dbReference type="GO" id="GO:0016491">
    <property type="term" value="F:oxidoreductase activity"/>
    <property type="evidence" value="ECO:0007669"/>
    <property type="project" value="UniProtKB-KW"/>
</dbReference>
<dbReference type="InterPro" id="IPR051609">
    <property type="entry name" value="NmrA/Isoflavone_reductase-like"/>
</dbReference>
<reference evidence="5" key="2">
    <citation type="submission" date="2020-08" db="EMBL/GenBank/DDBJ databases">
        <title>Draft Genome Sequence of Cumin Blight Pathogen Alternaria burnsii.</title>
        <authorList>
            <person name="Feng Z."/>
        </authorList>
    </citation>
    <scope>NUCLEOTIDE SEQUENCE</scope>
    <source>
        <strain evidence="5">CBS107.38</strain>
    </source>
</reference>
<organism evidence="5 6">
    <name type="scientific">Alternaria burnsii</name>
    <dbReference type="NCBI Taxonomy" id="1187904"/>
    <lineage>
        <taxon>Eukaryota</taxon>
        <taxon>Fungi</taxon>
        <taxon>Dikarya</taxon>
        <taxon>Ascomycota</taxon>
        <taxon>Pezizomycotina</taxon>
        <taxon>Dothideomycetes</taxon>
        <taxon>Pleosporomycetidae</taxon>
        <taxon>Pleosporales</taxon>
        <taxon>Pleosporineae</taxon>
        <taxon>Pleosporaceae</taxon>
        <taxon>Alternaria</taxon>
        <taxon>Alternaria sect. Alternaria</taxon>
    </lineage>
</organism>
<sequence length="302" mass="32900">MSKKITNVALTGATGNVGSPILTSLMKAGFKVTVIARKEGQTFPLGVSVKVVNTDLVSEITEALHGQDAVVDATSGPDPTLSGRIVEAAASAQVYRIILGEFSVDPEDLVARSPLVYHGKNQAFQQVKQLAAEGKLTWTAVSNGAFLDWNLRTGFINIDIYGKKVQYINDGMLPFPWTMLSSVGVAVASALQKAQETENRCLYISSVIKSQKQMMNLAKEVLGNDGWEETKQDMNQKLKDATESMMAGKVDLGVIGDMIRWSAGTVPALRWKQLDDNKLLGVERLDDDEVRNLIREVALESK</sequence>
<dbReference type="InterPro" id="IPR036291">
    <property type="entry name" value="NAD(P)-bd_dom_sf"/>
</dbReference>
<dbReference type="OrthoDB" id="9974981at2759"/>
<dbReference type="Proteomes" id="UP000596902">
    <property type="component" value="Unassembled WGS sequence"/>
</dbReference>
<comment type="similarity">
    <text evidence="1">Belongs to the NmrA-type oxidoreductase family. Isoflavone reductase subfamily.</text>
</comment>
<keyword evidence="2" id="KW-0521">NADP</keyword>
<evidence type="ECO:0000256" key="3">
    <source>
        <dbReference type="ARBA" id="ARBA00023002"/>
    </source>
</evidence>
<dbReference type="GeneID" id="62208666"/>
<comment type="caution">
    <text evidence="5">The sequence shown here is derived from an EMBL/GenBank/DDBJ whole genome shotgun (WGS) entry which is preliminary data.</text>
</comment>
<proteinExistence type="inferred from homology"/>
<name>A0A8H7EAH1_9PLEO</name>
<evidence type="ECO:0000313" key="5">
    <source>
        <dbReference type="EMBL" id="KAF7671366.1"/>
    </source>
</evidence>